<dbReference type="Proteomes" id="UP000199705">
    <property type="component" value="Unassembled WGS sequence"/>
</dbReference>
<evidence type="ECO:0000313" key="8">
    <source>
        <dbReference type="Proteomes" id="UP000199705"/>
    </source>
</evidence>
<sequence>MSKSTFFTGQPVLNQLLGLIDRNNVRSLARRGDHDLYYRYFDTYTHLVTMLYCVFNRCTSSREVISGMKASLHKLHHIGISKCPARSTLCDANAQRSFEVFARIYDNLYRRHKQLLPDSRLKIDPKLFIADSSTITLFQQILKAPSPGKANGKRKGGIKVHTLIKAADDVPLKISFTAASANDMPFLKEIKLEPGSFIVFDKGYVDYSEYQRMTNEGVFFVTRQKKDAKYSTMWLNELSEQSKAHGVIEDKLLLQGTRTQKEGIQLEIRLVTFFDKETERTFEFLTNNFSLPPEAIADLYKKRWLIEILFKRVKQNFPLKYFLGDNENAIKIQIWCAFIADLLIKIVQVQLKRQWSFSNLSSIIRLHLMSYIHLFNFLNDPEKLSVMSTNHSRQLKLGGLGHPL</sequence>
<dbReference type="SUPFAM" id="SSF53098">
    <property type="entry name" value="Ribonuclease H-like"/>
    <property type="match status" value="1"/>
</dbReference>
<keyword evidence="8" id="KW-1185">Reference proteome</keyword>
<evidence type="ECO:0000256" key="1">
    <source>
        <dbReference type="ARBA" id="ARBA00010075"/>
    </source>
</evidence>
<dbReference type="Pfam" id="PF01609">
    <property type="entry name" value="DDE_Tnp_1"/>
    <property type="match status" value="1"/>
</dbReference>
<dbReference type="GO" id="GO:0004803">
    <property type="term" value="F:transposase activity"/>
    <property type="evidence" value="ECO:0007669"/>
    <property type="project" value="InterPro"/>
</dbReference>
<dbReference type="PANTHER" id="PTHR33258:SF1">
    <property type="entry name" value="TRANSPOSASE INSL FOR INSERTION SEQUENCE ELEMENT IS186A-RELATED"/>
    <property type="match status" value="1"/>
</dbReference>
<evidence type="ECO:0000256" key="2">
    <source>
        <dbReference type="ARBA" id="ARBA00022578"/>
    </source>
</evidence>
<dbReference type="InterPro" id="IPR047952">
    <property type="entry name" value="Transpos_IS4"/>
</dbReference>
<dbReference type="PANTHER" id="PTHR33258">
    <property type="entry name" value="TRANSPOSASE INSL FOR INSERTION SEQUENCE ELEMENT IS186A-RELATED"/>
    <property type="match status" value="1"/>
</dbReference>
<accession>A0A1G8P327</accession>
<keyword evidence="3" id="KW-0238">DNA-binding</keyword>
<dbReference type="InterPro" id="IPR012337">
    <property type="entry name" value="RNaseH-like_sf"/>
</dbReference>
<evidence type="ECO:0000256" key="3">
    <source>
        <dbReference type="ARBA" id="ARBA00023125"/>
    </source>
</evidence>
<keyword evidence="4" id="KW-0233">DNA recombination</keyword>
<gene>
    <name evidence="7" type="ORF">SAMN05192573_1431</name>
</gene>
<evidence type="ECO:0000313" key="7">
    <source>
        <dbReference type="EMBL" id="SDI86883.1"/>
    </source>
</evidence>
<dbReference type="InterPro" id="IPR025399">
    <property type="entry name" value="DUF4372"/>
</dbReference>
<dbReference type="GO" id="GO:0003677">
    <property type="term" value="F:DNA binding"/>
    <property type="evidence" value="ECO:0007669"/>
    <property type="project" value="UniProtKB-KW"/>
</dbReference>
<proteinExistence type="inferred from homology"/>
<feature type="domain" description="Transposase IS4-like" evidence="5">
    <location>
        <begin position="125"/>
        <end position="340"/>
    </location>
</feature>
<feature type="domain" description="DUF4372" evidence="6">
    <location>
        <begin position="8"/>
        <end position="80"/>
    </location>
</feature>
<comment type="similarity">
    <text evidence="1">Belongs to the transposase 11 family.</text>
</comment>
<reference evidence="8" key="1">
    <citation type="submission" date="2016-10" db="EMBL/GenBank/DDBJ databases">
        <authorList>
            <person name="Varghese N."/>
            <person name="Submissions S."/>
        </authorList>
    </citation>
    <scope>NUCLEOTIDE SEQUENCE [LARGE SCALE GENOMIC DNA]</scope>
    <source>
        <strain evidence="8">Gh-67</strain>
    </source>
</reference>
<protein>
    <recommendedName>
        <fullName evidence="9">IS4 family transposase</fullName>
    </recommendedName>
</protein>
<dbReference type="EMBL" id="FNCG01000043">
    <property type="protein sequence ID" value="SDI86883.1"/>
    <property type="molecule type" value="Genomic_DNA"/>
</dbReference>
<name>A0A1G8P327_9SPHI</name>
<dbReference type="NCBIfam" id="NF033592">
    <property type="entry name" value="transpos_IS4_1"/>
    <property type="match status" value="1"/>
</dbReference>
<evidence type="ECO:0000259" key="5">
    <source>
        <dbReference type="Pfam" id="PF01609"/>
    </source>
</evidence>
<evidence type="ECO:0000256" key="4">
    <source>
        <dbReference type="ARBA" id="ARBA00023172"/>
    </source>
</evidence>
<dbReference type="AlphaFoldDB" id="A0A1G8P327"/>
<evidence type="ECO:0000259" key="6">
    <source>
        <dbReference type="Pfam" id="PF14294"/>
    </source>
</evidence>
<dbReference type="InterPro" id="IPR002559">
    <property type="entry name" value="Transposase_11"/>
</dbReference>
<keyword evidence="2" id="KW-0815">Transposition</keyword>
<dbReference type="Pfam" id="PF14294">
    <property type="entry name" value="DUF4372"/>
    <property type="match status" value="1"/>
</dbReference>
<dbReference type="GO" id="GO:0006313">
    <property type="term" value="P:DNA transposition"/>
    <property type="evidence" value="ECO:0007669"/>
    <property type="project" value="InterPro"/>
</dbReference>
<evidence type="ECO:0008006" key="9">
    <source>
        <dbReference type="Google" id="ProtNLM"/>
    </source>
</evidence>
<organism evidence="7 8">
    <name type="scientific">Mucilaginibacter gossypii</name>
    <dbReference type="NCBI Taxonomy" id="551996"/>
    <lineage>
        <taxon>Bacteria</taxon>
        <taxon>Pseudomonadati</taxon>
        <taxon>Bacteroidota</taxon>
        <taxon>Sphingobacteriia</taxon>
        <taxon>Sphingobacteriales</taxon>
        <taxon>Sphingobacteriaceae</taxon>
        <taxon>Mucilaginibacter</taxon>
    </lineage>
</organism>
<dbReference type="RefSeq" id="WP_091176631.1">
    <property type="nucleotide sequence ID" value="NZ_FNCG01000043.1"/>
</dbReference>